<dbReference type="EMBL" id="MT818420">
    <property type="protein sequence ID" value="QOC58664.1"/>
    <property type="molecule type" value="Genomic_DNA"/>
</dbReference>
<gene>
    <name evidence="2" type="primary">5</name>
    <name evidence="2" type="ORF">SEA_GILDA_5</name>
</gene>
<organism evidence="2 3">
    <name type="scientific">Microbacterium phage Gilda</name>
    <dbReference type="NCBI Taxonomy" id="2772024"/>
    <lineage>
        <taxon>Viruses</taxon>
        <taxon>Duplodnaviria</taxon>
        <taxon>Heunggongvirae</taxon>
        <taxon>Uroviricota</taxon>
        <taxon>Caudoviricetes</taxon>
        <taxon>Krampusvirus</taxon>
        <taxon>Krampusvirus krampus</taxon>
    </lineage>
</organism>
<accession>A0A7L7SWI2</accession>
<protein>
    <submittedName>
        <fullName evidence="2">Uncharacterized protein</fullName>
    </submittedName>
</protein>
<evidence type="ECO:0000256" key="1">
    <source>
        <dbReference type="SAM" id="MobiDB-lite"/>
    </source>
</evidence>
<name>A0A7L7SWI2_9CAUD</name>
<evidence type="ECO:0000313" key="3">
    <source>
        <dbReference type="Proteomes" id="UP000547240"/>
    </source>
</evidence>
<feature type="region of interest" description="Disordered" evidence="1">
    <location>
        <begin position="78"/>
        <end position="100"/>
    </location>
</feature>
<sequence>MSDQTQPEQVEFKVGLHIEDDPSIPASIVSIGTDPETGVTHVLANNFETSNLGARAVAELLAQCSEAIYASLVRAGEHGRNAAEAGPSRPRFNPQPRGGK</sequence>
<reference evidence="2 3" key="1">
    <citation type="submission" date="2020-07" db="EMBL/GenBank/DDBJ databases">
        <authorList>
            <person name="Alhawasli L."/>
            <person name="Almawiri N."/>
            <person name="Aoude A."/>
            <person name="Brown J."/>
            <person name="Cotton Z."/>
            <person name="Eady A."/>
            <person name="Harris J."/>
            <person name="Harris M."/>
            <person name="Iwu M."/>
            <person name="Ka N."/>
            <person name="Little K."/>
            <person name="Marben T."/>
            <person name="Proffett D."/>
            <person name="Robinson J."/>
            <person name="Sibert J."/>
            <person name="Webster R."/>
            <person name="Curtis N."/>
            <person name="Garlena R.A."/>
            <person name="Russell D.A."/>
            <person name="Pope W.H."/>
            <person name="Jacobs-Sera D."/>
            <person name="Hatfull G.F."/>
        </authorList>
    </citation>
    <scope>NUCLEOTIDE SEQUENCE [LARGE SCALE GENOMIC DNA]</scope>
</reference>
<dbReference type="Proteomes" id="UP000547240">
    <property type="component" value="Segment"/>
</dbReference>
<evidence type="ECO:0000313" key="2">
    <source>
        <dbReference type="EMBL" id="QOC58664.1"/>
    </source>
</evidence>
<proteinExistence type="predicted"/>